<gene>
    <name evidence="1" type="ordered locus">Gmet_1723</name>
</gene>
<dbReference type="KEGG" id="gme:Gmet_1723"/>
<evidence type="ECO:0000313" key="2">
    <source>
        <dbReference type="Proteomes" id="UP000007073"/>
    </source>
</evidence>
<dbReference type="Proteomes" id="UP000007073">
    <property type="component" value="Chromosome"/>
</dbReference>
<evidence type="ECO:0000313" key="1">
    <source>
        <dbReference type="EMBL" id="ABB31954.1"/>
    </source>
</evidence>
<keyword evidence="2" id="KW-1185">Reference proteome</keyword>
<dbReference type="AlphaFoldDB" id="Q39UX0"/>
<dbReference type="RefSeq" id="WP_004513380.1">
    <property type="nucleotide sequence ID" value="NC_007517.1"/>
</dbReference>
<reference evidence="1 2" key="2">
    <citation type="journal article" date="2009" name="BMC Microbiol.">
        <title>The genome sequence of Geobacter metallireducens: features of metabolism, physiology and regulation common and dissimilar to Geobacter sulfurreducens.</title>
        <authorList>
            <person name="Aklujkar M."/>
            <person name="Krushkal J."/>
            <person name="DiBartolo G."/>
            <person name="Lapidus A."/>
            <person name="Land M.L."/>
            <person name="Lovley D.R."/>
        </authorList>
    </citation>
    <scope>NUCLEOTIDE SEQUENCE [LARGE SCALE GENOMIC DNA]</scope>
    <source>
        <strain evidence="2">ATCC 53774 / DSM 7210 / GS-15</strain>
    </source>
</reference>
<dbReference type="EMBL" id="CP000148">
    <property type="protein sequence ID" value="ABB31954.1"/>
    <property type="molecule type" value="Genomic_DNA"/>
</dbReference>
<name>Q39UX0_GEOMG</name>
<dbReference type="STRING" id="269799.Gmet_1723"/>
<proteinExistence type="predicted"/>
<reference evidence="1 2" key="1">
    <citation type="submission" date="2005-10" db="EMBL/GenBank/DDBJ databases">
        <title>Complete sequence of Geobacter metallireducens GS-15.</title>
        <authorList>
            <consortium name="US DOE Joint Genome Institute"/>
            <person name="Copeland A."/>
            <person name="Lucas S."/>
            <person name="Lapidus A."/>
            <person name="Barry K."/>
            <person name="Detter J.C."/>
            <person name="Glavina T."/>
            <person name="Hammon N."/>
            <person name="Israni S."/>
            <person name="Pitluck S."/>
            <person name="Di Bartolo G."/>
            <person name="Chain P."/>
            <person name="Schmutz J."/>
            <person name="Larimer F."/>
            <person name="Land M."/>
            <person name="Kyrpides N."/>
            <person name="Ivanova N."/>
            <person name="Richardson P."/>
        </authorList>
    </citation>
    <scope>NUCLEOTIDE SEQUENCE [LARGE SCALE GENOMIC DNA]</scope>
    <source>
        <strain evidence="2">ATCC 53774 / DSM 7210 / GS-15</strain>
    </source>
</reference>
<evidence type="ECO:0008006" key="3">
    <source>
        <dbReference type="Google" id="ProtNLM"/>
    </source>
</evidence>
<dbReference type="HOGENOM" id="CLU_116203_0_0_7"/>
<accession>Q39UX0</accession>
<protein>
    <recommendedName>
        <fullName evidence="3">Cytosolic protein</fullName>
    </recommendedName>
</protein>
<dbReference type="Pfam" id="PF19620">
    <property type="entry name" value="DUF6125"/>
    <property type="match status" value="1"/>
</dbReference>
<dbReference type="eggNOG" id="ENOG502ZA7Y">
    <property type="taxonomic scope" value="Bacteria"/>
</dbReference>
<sequence length="191" mass="21730">MSSETDFKRYSVAPIGAGDEGIQLLQGLSKEELIRIIVDDAKNWLAHDGLWFQAVEKRYGIDVAIDADTEAWRYFTVIEAKRIMERLGIQPGGGIPALVECLKHRLYARLNLQDVIEQSDDRVAFRMLDCRVQSARRRKGLPDFPCKSVGLVEYAEFARTVDPRIRTSCIACPPDAHPDAFWCAWEFVVEK</sequence>
<organism evidence="1 2">
    <name type="scientific">Geobacter metallireducens (strain ATCC 53774 / DSM 7210 / GS-15)</name>
    <dbReference type="NCBI Taxonomy" id="269799"/>
    <lineage>
        <taxon>Bacteria</taxon>
        <taxon>Pseudomonadati</taxon>
        <taxon>Thermodesulfobacteriota</taxon>
        <taxon>Desulfuromonadia</taxon>
        <taxon>Geobacterales</taxon>
        <taxon>Geobacteraceae</taxon>
        <taxon>Geobacter</taxon>
    </lineage>
</organism>